<comment type="caution">
    <text evidence="2">The sequence shown here is derived from an EMBL/GenBank/DDBJ whole genome shotgun (WGS) entry which is preliminary data.</text>
</comment>
<dbReference type="SUPFAM" id="SSF55729">
    <property type="entry name" value="Acyl-CoA N-acyltransferases (Nat)"/>
    <property type="match status" value="1"/>
</dbReference>
<dbReference type="InterPro" id="IPR016181">
    <property type="entry name" value="Acyl_CoA_acyltransferase"/>
</dbReference>
<proteinExistence type="predicted"/>
<name>A0A832EKX3_9BACT</name>
<dbReference type="InterPro" id="IPR054597">
    <property type="entry name" value="FeeM_cat"/>
</dbReference>
<organism evidence="2">
    <name type="scientific">Desulfacinum infernum</name>
    <dbReference type="NCBI Taxonomy" id="35837"/>
    <lineage>
        <taxon>Bacteria</taxon>
        <taxon>Pseudomonadati</taxon>
        <taxon>Thermodesulfobacteriota</taxon>
        <taxon>Syntrophobacteria</taxon>
        <taxon>Syntrophobacterales</taxon>
        <taxon>Syntrophobacteraceae</taxon>
        <taxon>Desulfacinum</taxon>
    </lineage>
</organism>
<evidence type="ECO:0000259" key="1">
    <source>
        <dbReference type="Pfam" id="PF21926"/>
    </source>
</evidence>
<accession>A0A832EKX3</accession>
<sequence>MPDSGPNGLERRRTVRIKRSNLLDLRLDDIDRPAIKIAETQDEYEQSFRLVHDTYLRMGYLKEPQPHGMLFSAYSLLPETVLFVAKSYLTVISTLTEIFDTEAFGLPMDIIYKPEVDALRAEGRRVVELSALVTPPKLRWRNLFMLLAQVMYQYSVYRGVDDLCIAVNPKHVKFYKDILLFEDFGPERHYPRVDAPAVALRVDMRHIADRLKEVYDSKDLDTNLYLYFHRMTGFLPWNPEKTPVPTETEAVEGSRDAAAPFMNGRKAEIVRHFFQLFPSLWEGLSPAQRNFLSSHYPRLEEKTLIP</sequence>
<dbReference type="EMBL" id="DSTK01000041">
    <property type="protein sequence ID" value="HFK98603.1"/>
    <property type="molecule type" value="Genomic_DNA"/>
</dbReference>
<reference evidence="2" key="1">
    <citation type="journal article" date="2020" name="mSystems">
        <title>Genome- and Community-Level Interaction Insights into Carbon Utilization and Element Cycling Functions of Hydrothermarchaeota in Hydrothermal Sediment.</title>
        <authorList>
            <person name="Zhou Z."/>
            <person name="Liu Y."/>
            <person name="Xu W."/>
            <person name="Pan J."/>
            <person name="Luo Z.H."/>
            <person name="Li M."/>
        </authorList>
    </citation>
    <scope>NUCLEOTIDE SEQUENCE [LARGE SCALE GENOMIC DNA]</scope>
    <source>
        <strain evidence="2">SpSt-456</strain>
    </source>
</reference>
<protein>
    <recommendedName>
        <fullName evidence="1">N-acyl amino acid synthase FeeM catalytic core domain-containing protein</fullName>
    </recommendedName>
</protein>
<dbReference type="Pfam" id="PF21926">
    <property type="entry name" value="FeeM"/>
    <property type="match status" value="1"/>
</dbReference>
<dbReference type="Gene3D" id="3.40.630.30">
    <property type="match status" value="1"/>
</dbReference>
<gene>
    <name evidence="2" type="ORF">ENS06_14920</name>
</gene>
<dbReference type="AlphaFoldDB" id="A0A832EKX3"/>
<feature type="domain" description="N-acyl amino acid synthase FeeM catalytic core" evidence="1">
    <location>
        <begin position="47"/>
        <end position="203"/>
    </location>
</feature>
<evidence type="ECO:0000313" key="2">
    <source>
        <dbReference type="EMBL" id="HFK98603.1"/>
    </source>
</evidence>